<dbReference type="RefSeq" id="WP_085217453.1">
    <property type="nucleotide sequence ID" value="NZ_LT840185.1"/>
</dbReference>
<keyword evidence="7" id="KW-1185">Reference proteome</keyword>
<feature type="transmembrane region" description="Helical" evidence="5">
    <location>
        <begin position="12"/>
        <end position="30"/>
    </location>
</feature>
<keyword evidence="4 5" id="KW-0472">Membrane</keyword>
<keyword evidence="3 5" id="KW-1133">Transmembrane helix</keyword>
<dbReference type="PANTHER" id="PTHR43847">
    <property type="entry name" value="BLL3993 PROTEIN"/>
    <property type="match status" value="1"/>
</dbReference>
<dbReference type="Pfam" id="PF04191">
    <property type="entry name" value="PEMT"/>
    <property type="match status" value="1"/>
</dbReference>
<dbReference type="PANTHER" id="PTHR43847:SF1">
    <property type="entry name" value="BLL3993 PROTEIN"/>
    <property type="match status" value="1"/>
</dbReference>
<organism evidence="6 7">
    <name type="scientific">Allosphingosinicella indica</name>
    <dbReference type="NCBI Taxonomy" id="941907"/>
    <lineage>
        <taxon>Bacteria</taxon>
        <taxon>Pseudomonadati</taxon>
        <taxon>Pseudomonadota</taxon>
        <taxon>Alphaproteobacteria</taxon>
        <taxon>Sphingomonadales</taxon>
        <taxon>Sphingomonadaceae</taxon>
        <taxon>Allosphingosinicella</taxon>
    </lineage>
</organism>
<evidence type="ECO:0000256" key="5">
    <source>
        <dbReference type="SAM" id="Phobius"/>
    </source>
</evidence>
<evidence type="ECO:0000256" key="1">
    <source>
        <dbReference type="ARBA" id="ARBA00004127"/>
    </source>
</evidence>
<dbReference type="EMBL" id="LT840185">
    <property type="protein sequence ID" value="SMF61607.1"/>
    <property type="molecule type" value="Genomic_DNA"/>
</dbReference>
<dbReference type="GO" id="GO:0032259">
    <property type="term" value="P:methylation"/>
    <property type="evidence" value="ECO:0007669"/>
    <property type="project" value="UniProtKB-KW"/>
</dbReference>
<dbReference type="InterPro" id="IPR007318">
    <property type="entry name" value="Phopholipid_MeTrfase"/>
</dbReference>
<keyword evidence="6" id="KW-0808">Transferase</keyword>
<evidence type="ECO:0000313" key="6">
    <source>
        <dbReference type="EMBL" id="SMF61607.1"/>
    </source>
</evidence>
<evidence type="ECO:0000256" key="2">
    <source>
        <dbReference type="ARBA" id="ARBA00022692"/>
    </source>
</evidence>
<keyword evidence="6" id="KW-0489">Methyltransferase</keyword>
<dbReference type="STRING" id="941907.SAMN06295910_0599"/>
<evidence type="ECO:0000313" key="7">
    <source>
        <dbReference type="Proteomes" id="UP000192934"/>
    </source>
</evidence>
<sequence length="155" mass="16502">MAGGGRQWRPPPDAWAALAIAAALLLEWLWPLGLLPPPGVAVSGVGIVILLAGLALEMASARALIFAGTTTKAGAEPQALVTTGPFAKSRNPFYIGLLLVMAGLFVATGLDWGVLALPLLWLALDLRVIPFEEQRLAAAFGDEYRSYAARVRRWL</sequence>
<proteinExistence type="predicted"/>
<protein>
    <submittedName>
        <fullName evidence="6">Protein-S-isoprenylcysteine O-methyltransferase Ste14</fullName>
    </submittedName>
</protein>
<gene>
    <name evidence="6" type="ORF">SAMN06295910_0599</name>
</gene>
<name>A0A1X7G0T9_9SPHN</name>
<dbReference type="InterPro" id="IPR052527">
    <property type="entry name" value="Metal_cation-efflux_comp"/>
</dbReference>
<evidence type="ECO:0000256" key="3">
    <source>
        <dbReference type="ARBA" id="ARBA00022989"/>
    </source>
</evidence>
<feature type="transmembrane region" description="Helical" evidence="5">
    <location>
        <begin position="93"/>
        <end position="121"/>
    </location>
</feature>
<keyword evidence="2 5" id="KW-0812">Transmembrane</keyword>
<dbReference type="GO" id="GO:0008168">
    <property type="term" value="F:methyltransferase activity"/>
    <property type="evidence" value="ECO:0007669"/>
    <property type="project" value="UniProtKB-KW"/>
</dbReference>
<dbReference type="Gene3D" id="1.20.120.1630">
    <property type="match status" value="1"/>
</dbReference>
<dbReference type="AlphaFoldDB" id="A0A1X7G0T9"/>
<dbReference type="GO" id="GO:0012505">
    <property type="term" value="C:endomembrane system"/>
    <property type="evidence" value="ECO:0007669"/>
    <property type="project" value="UniProtKB-SubCell"/>
</dbReference>
<accession>A0A1X7G0T9</accession>
<dbReference type="OrthoDB" id="9789029at2"/>
<comment type="subcellular location">
    <subcellularLocation>
        <location evidence="1">Endomembrane system</location>
        <topology evidence="1">Multi-pass membrane protein</topology>
    </subcellularLocation>
</comment>
<feature type="transmembrane region" description="Helical" evidence="5">
    <location>
        <begin position="36"/>
        <end position="56"/>
    </location>
</feature>
<reference evidence="7" key="1">
    <citation type="submission" date="2017-04" db="EMBL/GenBank/DDBJ databases">
        <authorList>
            <person name="Varghese N."/>
            <person name="Submissions S."/>
        </authorList>
    </citation>
    <scope>NUCLEOTIDE SEQUENCE [LARGE SCALE GENOMIC DNA]</scope>
    <source>
        <strain evidence="7">Dd16</strain>
    </source>
</reference>
<dbReference type="Proteomes" id="UP000192934">
    <property type="component" value="Chromosome I"/>
</dbReference>
<evidence type="ECO:0000256" key="4">
    <source>
        <dbReference type="ARBA" id="ARBA00023136"/>
    </source>
</evidence>